<dbReference type="InterPro" id="IPR002110">
    <property type="entry name" value="Ankyrin_rpt"/>
</dbReference>
<dbReference type="Gene3D" id="1.25.40.20">
    <property type="entry name" value="Ankyrin repeat-containing domain"/>
    <property type="match status" value="1"/>
</dbReference>
<evidence type="ECO:0000256" key="3">
    <source>
        <dbReference type="PROSITE-ProRule" id="PRU00023"/>
    </source>
</evidence>
<sequence length="315" mass="34943">MKYSSVAKFGVTNACPLVALSRAQRNFSSRLRRIVPVANAAFVNADAIVSCRITHDDITDFASVEFLAKTESNQKIWLSATNVSEDLRNDYERAWWRVCREGGDNLLDSLKAGGDVLVLARDKQQRSGLHYACGLGDADAVRALISCGAEVDAQDIDGYSPLHIAAGYVHENVIKLLMASGADPSLEDNTGRSALMLLETLLENTPATTASFSKRLAMDAVATSLRSFMFEEVVPDSITCKRSDSNERSQFLVSWMDGFESIWMEEADIADDLLDEFESGVERAKVERIIQIMRSSGNEELIKWKDSHILSWRAY</sequence>
<dbReference type="PANTHER" id="PTHR24171:SF9">
    <property type="entry name" value="ANKYRIN REPEAT DOMAIN-CONTAINING PROTEIN 39"/>
    <property type="match status" value="1"/>
</dbReference>
<protein>
    <submittedName>
        <fullName evidence="4">Uncharacterized protein</fullName>
    </submittedName>
</protein>
<dbReference type="SUPFAM" id="SSF48403">
    <property type="entry name" value="Ankyrin repeat"/>
    <property type="match status" value="1"/>
</dbReference>
<keyword evidence="1" id="KW-0677">Repeat</keyword>
<dbReference type="EMBL" id="HBFO01008035">
    <property type="protein sequence ID" value="CAD8814568.1"/>
    <property type="molecule type" value="Transcribed_RNA"/>
</dbReference>
<gene>
    <name evidence="4" type="ORF">OMED0930_LOCUS5685</name>
</gene>
<dbReference type="SMART" id="SM00248">
    <property type="entry name" value="ANK"/>
    <property type="match status" value="2"/>
</dbReference>
<accession>A0A7S0Z954</accession>
<dbReference type="PANTHER" id="PTHR24171">
    <property type="entry name" value="ANKYRIN REPEAT DOMAIN-CONTAINING PROTEIN 39-RELATED"/>
    <property type="match status" value="1"/>
</dbReference>
<organism evidence="4">
    <name type="scientific">Ostreococcus mediterraneus</name>
    <dbReference type="NCBI Taxonomy" id="1486918"/>
    <lineage>
        <taxon>Eukaryota</taxon>
        <taxon>Viridiplantae</taxon>
        <taxon>Chlorophyta</taxon>
        <taxon>Mamiellophyceae</taxon>
        <taxon>Mamiellales</taxon>
        <taxon>Bathycoccaceae</taxon>
        <taxon>Ostreococcus</taxon>
    </lineage>
</organism>
<dbReference type="PROSITE" id="PS50297">
    <property type="entry name" value="ANK_REP_REGION"/>
    <property type="match status" value="2"/>
</dbReference>
<dbReference type="PROSITE" id="PS50088">
    <property type="entry name" value="ANK_REPEAT"/>
    <property type="match status" value="2"/>
</dbReference>
<keyword evidence="2 3" id="KW-0040">ANK repeat</keyword>
<evidence type="ECO:0000256" key="1">
    <source>
        <dbReference type="ARBA" id="ARBA00022737"/>
    </source>
</evidence>
<evidence type="ECO:0000313" key="4">
    <source>
        <dbReference type="EMBL" id="CAD8814568.1"/>
    </source>
</evidence>
<dbReference type="Gene3D" id="2.40.50.40">
    <property type="match status" value="1"/>
</dbReference>
<dbReference type="AlphaFoldDB" id="A0A7S0Z954"/>
<reference evidence="4" key="1">
    <citation type="submission" date="2021-01" db="EMBL/GenBank/DDBJ databases">
        <authorList>
            <person name="Corre E."/>
            <person name="Pelletier E."/>
            <person name="Niang G."/>
            <person name="Scheremetjew M."/>
            <person name="Finn R."/>
            <person name="Kale V."/>
            <person name="Holt S."/>
            <person name="Cochrane G."/>
            <person name="Meng A."/>
            <person name="Brown T."/>
            <person name="Cohen L."/>
        </authorList>
    </citation>
    <scope>NUCLEOTIDE SEQUENCE</scope>
    <source>
        <strain evidence="4">Clade-D-RCC1621</strain>
    </source>
</reference>
<feature type="repeat" description="ANK" evidence="3">
    <location>
        <begin position="124"/>
        <end position="156"/>
    </location>
</feature>
<name>A0A7S0Z954_9CHLO</name>
<dbReference type="InterPro" id="IPR036770">
    <property type="entry name" value="Ankyrin_rpt-contain_sf"/>
</dbReference>
<feature type="repeat" description="ANK" evidence="3">
    <location>
        <begin position="157"/>
        <end position="189"/>
    </location>
</feature>
<proteinExistence type="predicted"/>
<dbReference type="Pfam" id="PF12796">
    <property type="entry name" value="Ank_2"/>
    <property type="match status" value="1"/>
</dbReference>
<evidence type="ECO:0000256" key="2">
    <source>
        <dbReference type="ARBA" id="ARBA00023043"/>
    </source>
</evidence>